<gene>
    <name evidence="2" type="ORF">DERYTH_LOCUS3628</name>
</gene>
<dbReference type="InterPro" id="IPR045342">
    <property type="entry name" value="Etd1"/>
</dbReference>
<dbReference type="OrthoDB" id="5400650at2759"/>
<sequence>MPQCAISSLAFASGAIATAAGVGYVFGRPAKPKNSSRMSIQSMSTISNSSKSPFKRFKLFLSKNKHLSPSRNVLNTTTVHPLMVHLDNIDDDISSTYSDITSLYTIDRKISSTPNIPGILAQAFDSSSAVGSFSPRERSSLPPISPISPISLTPPKFRHNRSNSLPPSAIPKSFYRQPTPSESWDDDFDLDNDEINVPNSVEQAQFSLRMDITNIRDFVSQIEELKTLRNKKQFLATTVQSKITRKWSNGFTKSKKKSKKYKDLESRFKQDWEEAAVIIDLSDAAKDRQPTFGGGKRVAVDIEKIPSERHMQVLKKIIVEELGENAQDVIFMDDDKENRYDSDNSDSTSSSGHNTKKLKLANGESKINNSDSKRKENFRISVEVMPSLIDHLKKLQDRLSEHDDNKYHGDLISVFRCSKFSFL</sequence>
<dbReference type="AlphaFoldDB" id="A0A9N9A354"/>
<evidence type="ECO:0000256" key="1">
    <source>
        <dbReference type="SAM" id="MobiDB-lite"/>
    </source>
</evidence>
<dbReference type="Pfam" id="PF20162">
    <property type="entry name" value="Etd1"/>
    <property type="match status" value="1"/>
</dbReference>
<accession>A0A9N9A354</accession>
<dbReference type="GO" id="GO:1902412">
    <property type="term" value="P:regulation of mitotic cytokinesis"/>
    <property type="evidence" value="ECO:0007669"/>
    <property type="project" value="InterPro"/>
</dbReference>
<feature type="region of interest" description="Disordered" evidence="1">
    <location>
        <begin position="31"/>
        <end position="50"/>
    </location>
</feature>
<dbReference type="Proteomes" id="UP000789405">
    <property type="component" value="Unassembled WGS sequence"/>
</dbReference>
<keyword evidence="3" id="KW-1185">Reference proteome</keyword>
<reference evidence="2" key="1">
    <citation type="submission" date="2021-06" db="EMBL/GenBank/DDBJ databases">
        <authorList>
            <person name="Kallberg Y."/>
            <person name="Tangrot J."/>
            <person name="Rosling A."/>
        </authorList>
    </citation>
    <scope>NUCLEOTIDE SEQUENCE</scope>
    <source>
        <strain evidence="2">MA453B</strain>
    </source>
</reference>
<proteinExistence type="predicted"/>
<evidence type="ECO:0000313" key="2">
    <source>
        <dbReference type="EMBL" id="CAG8516019.1"/>
    </source>
</evidence>
<organism evidence="2 3">
    <name type="scientific">Dentiscutata erythropus</name>
    <dbReference type="NCBI Taxonomy" id="1348616"/>
    <lineage>
        <taxon>Eukaryota</taxon>
        <taxon>Fungi</taxon>
        <taxon>Fungi incertae sedis</taxon>
        <taxon>Mucoromycota</taxon>
        <taxon>Glomeromycotina</taxon>
        <taxon>Glomeromycetes</taxon>
        <taxon>Diversisporales</taxon>
        <taxon>Gigasporaceae</taxon>
        <taxon>Dentiscutata</taxon>
    </lineage>
</organism>
<dbReference type="GO" id="GO:0005096">
    <property type="term" value="F:GTPase activator activity"/>
    <property type="evidence" value="ECO:0007669"/>
    <property type="project" value="InterPro"/>
</dbReference>
<dbReference type="EMBL" id="CAJVPY010001304">
    <property type="protein sequence ID" value="CAG8516019.1"/>
    <property type="molecule type" value="Genomic_DNA"/>
</dbReference>
<protein>
    <submittedName>
        <fullName evidence="2">21608_t:CDS:1</fullName>
    </submittedName>
</protein>
<evidence type="ECO:0000313" key="3">
    <source>
        <dbReference type="Proteomes" id="UP000789405"/>
    </source>
</evidence>
<feature type="region of interest" description="Disordered" evidence="1">
    <location>
        <begin position="333"/>
        <end position="373"/>
    </location>
</feature>
<feature type="compositionally biased region" description="Low complexity" evidence="1">
    <location>
        <begin position="38"/>
        <end position="50"/>
    </location>
</feature>
<comment type="caution">
    <text evidence="2">The sequence shown here is derived from an EMBL/GenBank/DDBJ whole genome shotgun (WGS) entry which is preliminary data.</text>
</comment>
<feature type="region of interest" description="Disordered" evidence="1">
    <location>
        <begin position="131"/>
        <end position="183"/>
    </location>
</feature>
<name>A0A9N9A354_9GLOM</name>